<dbReference type="InterPro" id="IPR036259">
    <property type="entry name" value="MFS_trans_sf"/>
</dbReference>
<dbReference type="EMBL" id="BLPF01000003">
    <property type="protein sequence ID" value="GFJ84071.1"/>
    <property type="molecule type" value="Genomic_DNA"/>
</dbReference>
<protein>
    <recommendedName>
        <fullName evidence="3">Major facilitator superfamily (MFS) profile domain-containing protein</fullName>
    </recommendedName>
</protein>
<evidence type="ECO:0000313" key="1">
    <source>
        <dbReference type="EMBL" id="GFJ84071.1"/>
    </source>
</evidence>
<gene>
    <name evidence="1" type="ORF">Phou_082510</name>
</gene>
<comment type="caution">
    <text evidence="1">The sequence shown here is derived from an EMBL/GenBank/DDBJ whole genome shotgun (WGS) entry which is preliminary data.</text>
</comment>
<dbReference type="AlphaFoldDB" id="A0A6V8KNX5"/>
<proteinExistence type="predicted"/>
<reference evidence="1 2" key="2">
    <citation type="submission" date="2020-03" db="EMBL/GenBank/DDBJ databases">
        <authorList>
            <person name="Ichikawa N."/>
            <person name="Kimura A."/>
            <person name="Kitahashi Y."/>
            <person name="Uohara A."/>
        </authorList>
    </citation>
    <scope>NUCLEOTIDE SEQUENCE [LARGE SCALE GENOMIC DNA]</scope>
    <source>
        <strain evidence="1 2">NBRC 108639</strain>
    </source>
</reference>
<dbReference type="RefSeq" id="WP_173065073.1">
    <property type="nucleotide sequence ID" value="NZ_BAABGO010000013.1"/>
</dbReference>
<dbReference type="Gene3D" id="1.20.1720.10">
    <property type="entry name" value="Multidrug resistance protein D"/>
    <property type="match status" value="1"/>
</dbReference>
<accession>A0A6V8KNX5</accession>
<reference evidence="1 2" key="1">
    <citation type="submission" date="2020-03" db="EMBL/GenBank/DDBJ databases">
        <title>Whole genome shotgun sequence of Phytohabitans houttuyneae NBRC 108639.</title>
        <authorList>
            <person name="Komaki H."/>
            <person name="Tamura T."/>
        </authorList>
    </citation>
    <scope>NUCLEOTIDE SEQUENCE [LARGE SCALE GENOMIC DNA]</scope>
    <source>
        <strain evidence="1 2">NBRC 108639</strain>
    </source>
</reference>
<dbReference type="Proteomes" id="UP000482800">
    <property type="component" value="Unassembled WGS sequence"/>
</dbReference>
<sequence length="74" mass="7706">MRRARTTLAVSVAGAMLVALDGTVLTVAYPTLRHDLHATFAQVQWSSTAYLIAVAATGAALATRLPTGTLAPVR</sequence>
<evidence type="ECO:0008006" key="3">
    <source>
        <dbReference type="Google" id="ProtNLM"/>
    </source>
</evidence>
<keyword evidence="2" id="KW-1185">Reference proteome</keyword>
<organism evidence="1 2">
    <name type="scientific">Phytohabitans houttuyneae</name>
    <dbReference type="NCBI Taxonomy" id="1076126"/>
    <lineage>
        <taxon>Bacteria</taxon>
        <taxon>Bacillati</taxon>
        <taxon>Actinomycetota</taxon>
        <taxon>Actinomycetes</taxon>
        <taxon>Micromonosporales</taxon>
        <taxon>Micromonosporaceae</taxon>
    </lineage>
</organism>
<dbReference type="SUPFAM" id="SSF103473">
    <property type="entry name" value="MFS general substrate transporter"/>
    <property type="match status" value="1"/>
</dbReference>
<evidence type="ECO:0000313" key="2">
    <source>
        <dbReference type="Proteomes" id="UP000482800"/>
    </source>
</evidence>
<name>A0A6V8KNX5_9ACTN</name>